<dbReference type="EMBL" id="UINC01074513">
    <property type="protein sequence ID" value="SVC11772.1"/>
    <property type="molecule type" value="Genomic_DNA"/>
</dbReference>
<protein>
    <submittedName>
        <fullName evidence="1">Uncharacterized protein</fullName>
    </submittedName>
</protein>
<dbReference type="AlphaFoldDB" id="A0A382JK94"/>
<sequence>MPLDSPIPWFDDFVGIAYRYYDLRMNLIPLFHDFKKAQGFWRETIKWWNDHSIKIRFVETGDTYWFIMGAESRNPKNNR</sequence>
<organism evidence="1">
    <name type="scientific">marine metagenome</name>
    <dbReference type="NCBI Taxonomy" id="408172"/>
    <lineage>
        <taxon>unclassified sequences</taxon>
        <taxon>metagenomes</taxon>
        <taxon>ecological metagenomes</taxon>
    </lineage>
</organism>
<evidence type="ECO:0000313" key="1">
    <source>
        <dbReference type="EMBL" id="SVC11772.1"/>
    </source>
</evidence>
<reference evidence="1" key="1">
    <citation type="submission" date="2018-05" db="EMBL/GenBank/DDBJ databases">
        <authorList>
            <person name="Lanie J.A."/>
            <person name="Ng W.-L."/>
            <person name="Kazmierczak K.M."/>
            <person name="Andrzejewski T.M."/>
            <person name="Davidsen T.M."/>
            <person name="Wayne K.J."/>
            <person name="Tettelin H."/>
            <person name="Glass J.I."/>
            <person name="Rusch D."/>
            <person name="Podicherti R."/>
            <person name="Tsui H.-C.T."/>
            <person name="Winkler M.E."/>
        </authorList>
    </citation>
    <scope>NUCLEOTIDE SEQUENCE</scope>
</reference>
<name>A0A382JK94_9ZZZZ</name>
<accession>A0A382JK94</accession>
<feature type="non-terminal residue" evidence="1">
    <location>
        <position position="79"/>
    </location>
</feature>
<proteinExistence type="predicted"/>
<gene>
    <name evidence="1" type="ORF">METZ01_LOCUS264626</name>
</gene>